<dbReference type="GO" id="GO:0006432">
    <property type="term" value="P:phenylalanyl-tRNA aminoacylation"/>
    <property type="evidence" value="ECO:0007669"/>
    <property type="project" value="InterPro"/>
</dbReference>
<dbReference type="InterPro" id="IPR004531">
    <property type="entry name" value="Phe-tRNA-synth_IIc_bsu_arc_euk"/>
</dbReference>
<accession>M5BRJ6</accession>
<evidence type="ECO:0000256" key="12">
    <source>
        <dbReference type="ARBA" id="ARBA00023146"/>
    </source>
</evidence>
<keyword evidence="10" id="KW-0460">Magnesium</keyword>
<dbReference type="GO" id="GO:0004826">
    <property type="term" value="F:phenylalanine-tRNA ligase activity"/>
    <property type="evidence" value="ECO:0007669"/>
    <property type="project" value="UniProtKB-EC"/>
</dbReference>
<gene>
    <name evidence="15" type="ORF">BN14_00385</name>
</gene>
<dbReference type="AlphaFoldDB" id="M5BRJ6"/>
<keyword evidence="12 15" id="KW-0030">Aminoacyl-tRNA synthetase</keyword>
<dbReference type="HOGENOM" id="CLU_020279_0_1_1"/>
<evidence type="ECO:0000256" key="2">
    <source>
        <dbReference type="ARBA" id="ARBA00004496"/>
    </source>
</evidence>
<keyword evidence="9" id="KW-0067">ATP-binding</keyword>
<feature type="domain" description="B5" evidence="14">
    <location>
        <begin position="232"/>
        <end position="309"/>
    </location>
</feature>
<evidence type="ECO:0000256" key="10">
    <source>
        <dbReference type="ARBA" id="ARBA00022842"/>
    </source>
</evidence>
<dbReference type="InterPro" id="IPR020825">
    <property type="entry name" value="Phe-tRNA_synthase-like_B3/B4"/>
</dbReference>
<evidence type="ECO:0000313" key="15">
    <source>
        <dbReference type="EMBL" id="CCO26362.1"/>
    </source>
</evidence>
<dbReference type="InterPro" id="IPR045060">
    <property type="entry name" value="Phe-tRNA-ligase_IIc_bsu"/>
</dbReference>
<comment type="caution">
    <text evidence="15">The sequence shown here is derived from an EMBL/GenBank/DDBJ whole genome shotgun (WGS) entry which is preliminary data.</text>
</comment>
<dbReference type="Pfam" id="PF03483">
    <property type="entry name" value="B3_4"/>
    <property type="match status" value="1"/>
</dbReference>
<dbReference type="PANTHER" id="PTHR10947">
    <property type="entry name" value="PHENYLALANYL-TRNA SYNTHETASE BETA CHAIN AND LEUCINE-RICH REPEAT-CONTAINING PROTEIN 47"/>
    <property type="match status" value="1"/>
</dbReference>
<keyword evidence="5" id="KW-0963">Cytoplasm</keyword>
<organism evidence="15 16">
    <name type="scientific">Thanatephorus cucumeris (strain AG1-IB / isolate 7/3/14)</name>
    <name type="common">Lettuce bottom rot fungus</name>
    <name type="synonym">Rhizoctonia solani</name>
    <dbReference type="NCBI Taxonomy" id="1108050"/>
    <lineage>
        <taxon>Eukaryota</taxon>
        <taxon>Fungi</taxon>
        <taxon>Dikarya</taxon>
        <taxon>Basidiomycota</taxon>
        <taxon>Agaricomycotina</taxon>
        <taxon>Agaricomycetes</taxon>
        <taxon>Cantharellales</taxon>
        <taxon>Ceratobasidiaceae</taxon>
        <taxon>Rhizoctonia</taxon>
        <taxon>Rhizoctonia solani AG-1</taxon>
    </lineage>
</organism>
<reference evidence="15 16" key="1">
    <citation type="journal article" date="2013" name="J. Biotechnol.">
        <title>Establishment and interpretation of the genome sequence of the phytopathogenic fungus Rhizoctonia solani AG1-IB isolate 7/3/14.</title>
        <authorList>
            <person name="Wibberg D.W."/>
            <person name="Jelonek L.J."/>
            <person name="Rupp O.R."/>
            <person name="Hennig M.H."/>
            <person name="Eikmeyer F.E."/>
            <person name="Goesmann A.G."/>
            <person name="Hartmann A.H."/>
            <person name="Borriss R.B."/>
            <person name="Grosch R.G."/>
            <person name="Puehler A.P."/>
            <person name="Schlueter A.S."/>
        </authorList>
    </citation>
    <scope>NUCLEOTIDE SEQUENCE [LARGE SCALE GENOMIC DNA]</scope>
    <source>
        <strain evidence="16">AG1-IB / isolate 7/3/14</strain>
    </source>
</reference>
<dbReference type="EC" id="6.1.1.20" evidence="4"/>
<dbReference type="Proteomes" id="UP000012065">
    <property type="component" value="Unassembled WGS sequence"/>
</dbReference>
<comment type="similarity">
    <text evidence="3">Belongs to the phenylalanyl-tRNA synthetase beta subunit family. Type 2 subfamily.</text>
</comment>
<protein>
    <recommendedName>
        <fullName evidence="4">phenylalanine--tRNA ligase</fullName>
        <ecNumber evidence="4">6.1.1.20</ecNumber>
    </recommendedName>
    <alternativeName>
        <fullName evidence="13">Phenylalanyl-tRNA synthetase beta subunit</fullName>
    </alternativeName>
</protein>
<dbReference type="NCBIfam" id="TIGR00471">
    <property type="entry name" value="pheT_arch"/>
    <property type="match status" value="1"/>
</dbReference>
<evidence type="ECO:0000256" key="4">
    <source>
        <dbReference type="ARBA" id="ARBA00012814"/>
    </source>
</evidence>
<keyword evidence="11" id="KW-0648">Protein biosynthesis</keyword>
<dbReference type="SMART" id="SM00873">
    <property type="entry name" value="B3_4"/>
    <property type="match status" value="1"/>
</dbReference>
<evidence type="ECO:0000313" key="16">
    <source>
        <dbReference type="Proteomes" id="UP000012065"/>
    </source>
</evidence>
<evidence type="ECO:0000256" key="8">
    <source>
        <dbReference type="ARBA" id="ARBA00022741"/>
    </source>
</evidence>
<keyword evidence="6 15" id="KW-0436">Ligase</keyword>
<name>M5BRJ6_THACB</name>
<evidence type="ECO:0000256" key="3">
    <source>
        <dbReference type="ARBA" id="ARBA00007438"/>
    </source>
</evidence>
<evidence type="ECO:0000259" key="14">
    <source>
        <dbReference type="PROSITE" id="PS51483"/>
    </source>
</evidence>
<evidence type="ECO:0000256" key="7">
    <source>
        <dbReference type="ARBA" id="ARBA00022723"/>
    </source>
</evidence>
<evidence type="ECO:0000256" key="9">
    <source>
        <dbReference type="ARBA" id="ARBA00022840"/>
    </source>
</evidence>
<dbReference type="InterPro" id="IPR005147">
    <property type="entry name" value="tRNA_synthase_B5-dom"/>
</dbReference>
<dbReference type="GO" id="GO:0009328">
    <property type="term" value="C:phenylalanine-tRNA ligase complex"/>
    <property type="evidence" value="ECO:0007669"/>
    <property type="project" value="TreeGrafter"/>
</dbReference>
<dbReference type="InterPro" id="IPR005146">
    <property type="entry name" value="B3/B4_tRNA-bd"/>
</dbReference>
<evidence type="ECO:0000256" key="11">
    <source>
        <dbReference type="ARBA" id="ARBA00022917"/>
    </source>
</evidence>
<proteinExistence type="inferred from homology"/>
<dbReference type="PROSITE" id="PS51483">
    <property type="entry name" value="B5"/>
    <property type="match status" value="1"/>
</dbReference>
<evidence type="ECO:0000256" key="13">
    <source>
        <dbReference type="ARBA" id="ARBA00033189"/>
    </source>
</evidence>
<keyword evidence="7" id="KW-0479">Metal-binding</keyword>
<dbReference type="Gene3D" id="3.50.40.10">
    <property type="entry name" value="Phenylalanyl-trna Synthetase, Chain B, domain 3"/>
    <property type="match status" value="1"/>
</dbReference>
<keyword evidence="8" id="KW-0547">Nucleotide-binding</keyword>
<dbReference type="InterPro" id="IPR009061">
    <property type="entry name" value="DNA-bd_dom_put_sf"/>
</dbReference>
<dbReference type="Gene3D" id="3.30.56.10">
    <property type="match status" value="1"/>
</dbReference>
<dbReference type="FunFam" id="3.50.40.10:FF:000002">
    <property type="entry name" value="phenylalanine--tRNA ligase beta subunit"/>
    <property type="match status" value="1"/>
</dbReference>
<dbReference type="SUPFAM" id="SSF46955">
    <property type="entry name" value="Putative DNA-binding domain"/>
    <property type="match status" value="1"/>
</dbReference>
<dbReference type="GO" id="GO:0003723">
    <property type="term" value="F:RNA binding"/>
    <property type="evidence" value="ECO:0007669"/>
    <property type="project" value="InterPro"/>
</dbReference>
<dbReference type="Pfam" id="PF03484">
    <property type="entry name" value="B5"/>
    <property type="match status" value="1"/>
</dbReference>
<evidence type="ECO:0000256" key="1">
    <source>
        <dbReference type="ARBA" id="ARBA00001946"/>
    </source>
</evidence>
<dbReference type="GO" id="GO:0000287">
    <property type="term" value="F:magnesium ion binding"/>
    <property type="evidence" value="ECO:0007669"/>
    <property type="project" value="InterPro"/>
</dbReference>
<comment type="cofactor">
    <cofactor evidence="1">
        <name>Mg(2+)</name>
        <dbReference type="ChEBI" id="CHEBI:18420"/>
    </cofactor>
</comment>
<comment type="subcellular location">
    <subcellularLocation>
        <location evidence="2">Cytoplasm</location>
    </subcellularLocation>
</comment>
<dbReference type="GO" id="GO:0005524">
    <property type="term" value="F:ATP binding"/>
    <property type="evidence" value="ECO:0007669"/>
    <property type="project" value="UniProtKB-KW"/>
</dbReference>
<dbReference type="SUPFAM" id="SSF56037">
    <property type="entry name" value="PheT/TilS domain"/>
    <property type="match status" value="1"/>
</dbReference>
<evidence type="ECO:0000256" key="5">
    <source>
        <dbReference type="ARBA" id="ARBA00022490"/>
    </source>
</evidence>
<sequence>MLCIEGIARALRIFLGKEKAPEYKLVSPKEGIDNYLTLTVKPETAQIRPYIAGAILRNIKFTPRSYASFIDLQDKLHQNIARKRQLVAIGTHDLDTLKPPFTYEALPPDQIKFVALGKTKETRADELVEIYRGEKHLSRYLHIIENSPVYPIIYDSNRTVLSMPPIINSEHSKITLNTTNVFIDVTATDQTKLAIVTNEMVAMFSEYCEEPFTVEPVRIVLADGSTKITPDLSLRPMSTTAAYINSFTGLTLTPQDLASMLERMGLQATATNEPDADLTLLIPPTRPDVLHPVDLVEDAAIAKQAGGSG</sequence>
<dbReference type="SMART" id="SM00874">
    <property type="entry name" value="B5"/>
    <property type="match status" value="1"/>
</dbReference>
<evidence type="ECO:0000256" key="6">
    <source>
        <dbReference type="ARBA" id="ARBA00022598"/>
    </source>
</evidence>
<dbReference type="PANTHER" id="PTHR10947:SF0">
    <property type="entry name" value="PHENYLALANINE--TRNA LIGASE BETA SUBUNIT"/>
    <property type="match status" value="1"/>
</dbReference>
<dbReference type="EMBL" id="CAOJ01000492">
    <property type="protein sequence ID" value="CCO26362.1"/>
    <property type="molecule type" value="Genomic_DNA"/>
</dbReference>